<dbReference type="Proteomes" id="UP000007032">
    <property type="component" value="Chromosome"/>
</dbReference>
<feature type="domain" description="Peptidase C14 caspase" evidence="1">
    <location>
        <begin position="3"/>
        <end position="217"/>
    </location>
</feature>
<dbReference type="EMBL" id="CM000776">
    <property type="protein sequence ID" value="EES89416.1"/>
    <property type="molecule type" value="Genomic_DNA"/>
</dbReference>
<dbReference type="eggNOG" id="COG4249">
    <property type="taxonomic scope" value="Bacteria"/>
</dbReference>
<dbReference type="GO" id="GO:0004197">
    <property type="term" value="F:cysteine-type endopeptidase activity"/>
    <property type="evidence" value="ECO:0007669"/>
    <property type="project" value="InterPro"/>
</dbReference>
<evidence type="ECO:0000313" key="2">
    <source>
        <dbReference type="EMBL" id="EES89416.1"/>
    </source>
</evidence>
<dbReference type="InterPro" id="IPR052039">
    <property type="entry name" value="Caspase-related_regulators"/>
</dbReference>
<dbReference type="InterPro" id="IPR011600">
    <property type="entry name" value="Pept_C14_caspase"/>
</dbReference>
<dbReference type="Pfam" id="PF00656">
    <property type="entry name" value="Peptidase_C14"/>
    <property type="match status" value="1"/>
</dbReference>
<dbReference type="PANTHER" id="PTHR22576">
    <property type="entry name" value="MUCOSA ASSOCIATED LYMPHOID TISSUE LYMPHOMA TRANSLOCATION PROTEIN 1/PARACASPASE"/>
    <property type="match status" value="1"/>
</dbReference>
<dbReference type="PANTHER" id="PTHR22576:SF37">
    <property type="entry name" value="MUCOSA-ASSOCIATED LYMPHOID TISSUE LYMPHOMA TRANSLOCATION PROTEIN 1"/>
    <property type="match status" value="1"/>
</dbReference>
<evidence type="ECO:0000313" key="3">
    <source>
        <dbReference type="Proteomes" id="UP000007032"/>
    </source>
</evidence>
<protein>
    <recommendedName>
        <fullName evidence="1">Peptidase C14 caspase domain-containing protein</fullName>
    </recommendedName>
</protein>
<dbReference type="SUPFAM" id="SSF52129">
    <property type="entry name" value="Caspase-like"/>
    <property type="match status" value="1"/>
</dbReference>
<dbReference type="OrthoDB" id="9149554at2"/>
<proteinExistence type="predicted"/>
<keyword evidence="3" id="KW-1185">Reference proteome</keyword>
<reference evidence="2 3" key="1">
    <citation type="journal article" date="2009" name="J. Bacteriol.">
        <title>Genome sequence of the emerging pathogen Helicobacter canadensis.</title>
        <authorList>
            <person name="Loman N.J."/>
            <person name="Snyder L.A."/>
            <person name="Linton J.D."/>
            <person name="Langdon R."/>
            <person name="Lawson A.J."/>
            <person name="Weinstock G.M."/>
            <person name="Wren B.W."/>
            <person name="Pallen M.J."/>
        </authorList>
    </citation>
    <scope>NUCLEOTIDE SEQUENCE [LARGE SCALE GENOMIC DNA]</scope>
    <source>
        <strain evidence="2 3">MIT 98-5491</strain>
    </source>
</reference>
<dbReference type="AlphaFoldDB" id="C5ZW98"/>
<dbReference type="Gene3D" id="3.40.50.1460">
    <property type="match status" value="1"/>
</dbReference>
<dbReference type="STRING" id="537970.HCAN_0702"/>
<dbReference type="InterPro" id="IPR029030">
    <property type="entry name" value="Caspase-like_dom_sf"/>
</dbReference>
<name>C5ZW98_9HELI</name>
<gene>
    <name evidence="2" type="ORF">HCAN_0702</name>
</gene>
<evidence type="ECO:0000259" key="1">
    <source>
        <dbReference type="Pfam" id="PF00656"/>
    </source>
</evidence>
<dbReference type="RefSeq" id="WP_006655404.1">
    <property type="nucleotide sequence ID" value="NZ_CM000776.2"/>
</dbReference>
<sequence>MKNIAILVGNSEYQNLGKLDFCKKDINSIQKILDLNKKFEIHIFENYQSEQLKSELSKIIRELEKSKINELLFYYTGHGVFKEQFYYLPINFTDKQFETTSLSNNELDDMLKSLDTEMVIKIIDACQSGQQYIKESDQMSVKKSLTQHSFKKCYFFFSSMNNQSSMGDDRGSYFTNAIIESILTHKTDSIRYTDVQSYIVDYFSSRSESQTPFFVNQSNATEIFLDKLRSIQSFFENNNPIINDDEGVNQEIENDKIDIIEKLKALSKKYISKDMAQENIEYIFDENKLNDIFNDDIRLIYDIKIDKCNDYNIISNINELYNEIEKNKKNLFINLGYKQESYTTTEWVPKKKKPQNAYEAMFGQLRMSELSGHISLFKKEEYEEKEVEKYRDIVNSINVTDDILPIGVAISLNPKEDIRNINKYVITIINFHNDLDIIFYSNITKYYKNNWCNWEKINVEDWIKSKVSFCDKDKILEKIQIIVENYNQKISDDILNILKQDDLRIRE</sequence>
<accession>C5ZW98</accession>
<dbReference type="GO" id="GO:0006508">
    <property type="term" value="P:proteolysis"/>
    <property type="evidence" value="ECO:0007669"/>
    <property type="project" value="InterPro"/>
</dbReference>
<organism evidence="2 3">
    <name type="scientific">Helicobacter canadensis MIT 98-5491</name>
    <dbReference type="NCBI Taxonomy" id="537970"/>
    <lineage>
        <taxon>Bacteria</taxon>
        <taxon>Pseudomonadati</taxon>
        <taxon>Campylobacterota</taxon>
        <taxon>Epsilonproteobacteria</taxon>
        <taxon>Campylobacterales</taxon>
        <taxon>Helicobacteraceae</taxon>
        <taxon>Helicobacter</taxon>
    </lineage>
</organism>
<dbReference type="HOGENOM" id="CLU_550590_0_0_7"/>